<keyword evidence="9 13" id="KW-0520">NAD</keyword>
<feature type="binding site" evidence="13">
    <location>
        <position position="145"/>
    </location>
    <ligand>
        <name>NAD(+)</name>
        <dbReference type="ChEBI" id="CHEBI:57540"/>
    </ligand>
</feature>
<dbReference type="InterPro" id="IPR010994">
    <property type="entry name" value="RuvA_2-like"/>
</dbReference>
<dbReference type="RefSeq" id="WP_167489076.1">
    <property type="nucleotide sequence ID" value="NZ_CP046173.1"/>
</dbReference>
<dbReference type="NCBIfam" id="NF005932">
    <property type="entry name" value="PRK07956.1"/>
    <property type="match status" value="1"/>
</dbReference>
<keyword evidence="10 13" id="KW-0234">DNA repair</keyword>
<dbReference type="PANTHER" id="PTHR23389">
    <property type="entry name" value="CHROMOSOME TRANSMISSION FIDELITY FACTOR 18"/>
    <property type="match status" value="1"/>
</dbReference>
<keyword evidence="5 13" id="KW-0479">Metal-binding</keyword>
<dbReference type="InterPro" id="IPR013839">
    <property type="entry name" value="DNAligase_adenylation"/>
</dbReference>
<dbReference type="FunFam" id="1.10.287.610:FF:000002">
    <property type="entry name" value="DNA ligase"/>
    <property type="match status" value="1"/>
</dbReference>
<dbReference type="Gene3D" id="2.40.50.140">
    <property type="entry name" value="Nucleic acid-binding proteins"/>
    <property type="match status" value="1"/>
</dbReference>
<dbReference type="InterPro" id="IPR001679">
    <property type="entry name" value="DNA_ligase"/>
</dbReference>
<dbReference type="InterPro" id="IPR041663">
    <property type="entry name" value="DisA/LigA_HHH"/>
</dbReference>
<dbReference type="CDD" id="cd00114">
    <property type="entry name" value="LIGANc"/>
    <property type="match status" value="1"/>
</dbReference>
<feature type="binding site" evidence="13">
    <location>
        <position position="301"/>
    </location>
    <ligand>
        <name>NAD(+)</name>
        <dbReference type="ChEBI" id="CHEBI:57540"/>
    </ligand>
</feature>
<keyword evidence="8 13" id="KW-0460">Magnesium</keyword>
<dbReference type="PROSITE" id="PS50172">
    <property type="entry name" value="BRCT"/>
    <property type="match status" value="1"/>
</dbReference>
<sequence length="701" mass="76540">MSEPGIEIPPATADERTQWQRLAEEVREHQFRYYVRDAPVISDGEFDALFQQLLALEEAHPDLRTPDSPTQQVGGGFATEFAPADHLERMLSLDNVFDEDELRTWVSRVEAEAGSDLHYVCEVKIDGVALNLVYENGRLTRAATRGDGRTGEDVTLNARTISDIPERLTEHTEFPVPPLLEVRGEVYFRLEDFENLNATIVAEGKAPYANPRNTAAGSLRQKDPAVTARRRLRMICHGFGRMEGFTPASQYEAYRALAAWGLPVSAHTVRVQGADAVIERVRYWGEHRHDIEHEIDGQVIKVDEFVLQRRLGATSRAPRWAIAYKYPPEEATTKLLDIQVNVGRTGRVTPFAVMEPVTVAGSTVAMATLHNAAEVKRKGVLIGDTVTIRKAGDVIPEVLGPIVDVRDGTEREFVMPTHCPECGTALAFEKEGDADIRCPNQQHCPAQLRERVFHVAGRGAFDIEALGYEAAIDLLRSGAIGDEGDLFDLDEDRLLTTTLFANKDGSLSANGKRLLQNLESAKDRPLWRVLVALSIRHVGPTAARALAAEFGSMERIEAASGEELAAADGVGPTIAAAVEEWFTVDWHRAIVAKWEAAGVSMEDERDASIARNLEGLSIVVTGSLQGFSRDEAKEAILVRGGKAAGSVSKKTAFVVIGDAPGSKAAKAEELGVPILDEDGFRALLEEGPEAVAPPVAEDADE</sequence>
<dbReference type="SUPFAM" id="SSF50249">
    <property type="entry name" value="Nucleic acid-binding proteins"/>
    <property type="match status" value="1"/>
</dbReference>
<dbReference type="AlphaFoldDB" id="A0A6G9Z8R3"/>
<name>A0A6G9Z8R3_9NOCA</name>
<dbReference type="CDD" id="cd17748">
    <property type="entry name" value="BRCT_DNA_ligase_like"/>
    <property type="match status" value="1"/>
</dbReference>
<feature type="binding site" evidence="13">
    <location>
        <position position="444"/>
    </location>
    <ligand>
        <name>Zn(2+)</name>
        <dbReference type="ChEBI" id="CHEBI:29105"/>
    </ligand>
</feature>
<dbReference type="InterPro" id="IPR004149">
    <property type="entry name" value="Znf_DNAligase_C4"/>
</dbReference>
<dbReference type="Gene3D" id="1.10.150.20">
    <property type="entry name" value="5' to 3' exonuclease, C-terminal subdomain"/>
    <property type="match status" value="2"/>
</dbReference>
<comment type="function">
    <text evidence="13">DNA ligase that catalyzes the formation of phosphodiester linkages between 5'-phosphoryl and 3'-hydroxyl groups in double-stranded DNA using NAD as a coenzyme and as the energy source for the reaction. It is essential for DNA replication and repair of damaged DNA.</text>
</comment>
<dbReference type="GO" id="GO:0003911">
    <property type="term" value="F:DNA ligase (NAD+) activity"/>
    <property type="evidence" value="ECO:0007669"/>
    <property type="project" value="UniProtKB-UniRule"/>
</dbReference>
<dbReference type="SMART" id="SM00292">
    <property type="entry name" value="BRCT"/>
    <property type="match status" value="1"/>
</dbReference>
<proteinExistence type="inferred from homology"/>
<evidence type="ECO:0000256" key="11">
    <source>
        <dbReference type="ARBA" id="ARBA00034005"/>
    </source>
</evidence>
<dbReference type="PROSITE" id="PS01055">
    <property type="entry name" value="DNA_LIGASE_N1"/>
    <property type="match status" value="1"/>
</dbReference>
<comment type="cofactor">
    <cofactor evidence="13">
        <name>Mg(2+)</name>
        <dbReference type="ChEBI" id="CHEBI:18420"/>
    </cofactor>
    <cofactor evidence="13">
        <name>Mn(2+)</name>
        <dbReference type="ChEBI" id="CHEBI:29035"/>
    </cofactor>
</comment>
<dbReference type="Pfam" id="PF03119">
    <property type="entry name" value="DNA_ligase_ZBD"/>
    <property type="match status" value="1"/>
</dbReference>
<dbReference type="Gene3D" id="6.20.10.30">
    <property type="match status" value="1"/>
</dbReference>
<dbReference type="Gene3D" id="3.40.50.10190">
    <property type="entry name" value="BRCT domain"/>
    <property type="match status" value="1"/>
</dbReference>
<evidence type="ECO:0000256" key="6">
    <source>
        <dbReference type="ARBA" id="ARBA00022763"/>
    </source>
</evidence>
<dbReference type="InterPro" id="IPR013840">
    <property type="entry name" value="DNAligase_N"/>
</dbReference>
<evidence type="ECO:0000256" key="3">
    <source>
        <dbReference type="ARBA" id="ARBA00022598"/>
    </source>
</evidence>
<feature type="binding site" evidence="13">
    <location>
        <position position="438"/>
    </location>
    <ligand>
        <name>Zn(2+)</name>
        <dbReference type="ChEBI" id="CHEBI:29105"/>
    </ligand>
</feature>
<dbReference type="Pfam" id="PF03120">
    <property type="entry name" value="OB_DNA_ligase"/>
    <property type="match status" value="1"/>
</dbReference>
<dbReference type="InterPro" id="IPR018239">
    <property type="entry name" value="DNA_ligase_AS"/>
</dbReference>
<feature type="binding site" evidence="13">
    <location>
        <position position="419"/>
    </location>
    <ligand>
        <name>Zn(2+)</name>
        <dbReference type="ChEBI" id="CHEBI:29105"/>
    </ligand>
</feature>
<keyword evidence="6 13" id="KW-0227">DNA damage</keyword>
<gene>
    <name evidence="13 16" type="primary">ligA</name>
    <name evidence="16" type="ORF">F6W96_29240</name>
</gene>
<feature type="binding site" evidence="13">
    <location>
        <position position="122"/>
    </location>
    <ligand>
        <name>NAD(+)</name>
        <dbReference type="ChEBI" id="CHEBI:57540"/>
    </ligand>
</feature>
<evidence type="ECO:0000256" key="1">
    <source>
        <dbReference type="ARBA" id="ARBA00012722"/>
    </source>
</evidence>
<evidence type="ECO:0000256" key="2">
    <source>
        <dbReference type="ARBA" id="ARBA00013308"/>
    </source>
</evidence>
<keyword evidence="4 13" id="KW-0235">DNA replication</keyword>
<dbReference type="Proteomes" id="UP000500953">
    <property type="component" value="Chromosome"/>
</dbReference>
<evidence type="ECO:0000256" key="10">
    <source>
        <dbReference type="ARBA" id="ARBA00023204"/>
    </source>
</evidence>
<feature type="binding site" evidence="13">
    <location>
        <position position="185"/>
    </location>
    <ligand>
        <name>NAD(+)</name>
        <dbReference type="ChEBI" id="CHEBI:57540"/>
    </ligand>
</feature>
<dbReference type="HAMAP" id="MF_01588">
    <property type="entry name" value="DNA_ligase_A"/>
    <property type="match status" value="1"/>
</dbReference>
<dbReference type="EMBL" id="CP046173">
    <property type="protein sequence ID" value="QIS21810.1"/>
    <property type="molecule type" value="Genomic_DNA"/>
</dbReference>
<organism evidence="16 17">
    <name type="scientific">Nocardia terpenica</name>
    <dbReference type="NCBI Taxonomy" id="455432"/>
    <lineage>
        <taxon>Bacteria</taxon>
        <taxon>Bacillati</taxon>
        <taxon>Actinomycetota</taxon>
        <taxon>Actinomycetes</taxon>
        <taxon>Mycobacteriales</taxon>
        <taxon>Nocardiaceae</taxon>
        <taxon>Nocardia</taxon>
    </lineage>
</organism>
<reference evidence="16 17" key="1">
    <citation type="journal article" date="2019" name="ACS Chem. Biol.">
        <title>Identification and Mobilization of a Cryptic Antibiotic Biosynthesis Gene Locus from a Human-Pathogenic Nocardia Isolate.</title>
        <authorList>
            <person name="Herisse M."/>
            <person name="Ishida K."/>
            <person name="Porter J.L."/>
            <person name="Howden B."/>
            <person name="Hertweck C."/>
            <person name="Stinear T.P."/>
            <person name="Pidot S.J."/>
        </authorList>
    </citation>
    <scope>NUCLEOTIDE SEQUENCE [LARGE SCALE GENOMIC DNA]</scope>
    <source>
        <strain evidence="16 17">AUSMDU00012715</strain>
    </source>
</reference>
<dbReference type="InterPro" id="IPR033136">
    <property type="entry name" value="DNA_ligase_CS"/>
</dbReference>
<evidence type="ECO:0000259" key="15">
    <source>
        <dbReference type="PROSITE" id="PS50172"/>
    </source>
</evidence>
<dbReference type="NCBIfam" id="TIGR00575">
    <property type="entry name" value="dnlj"/>
    <property type="match status" value="1"/>
</dbReference>
<dbReference type="PIRSF" id="PIRSF001604">
    <property type="entry name" value="LigA"/>
    <property type="match status" value="1"/>
</dbReference>
<evidence type="ECO:0000256" key="4">
    <source>
        <dbReference type="ARBA" id="ARBA00022705"/>
    </source>
</evidence>
<protein>
    <recommendedName>
        <fullName evidence="2 13">DNA ligase</fullName>
        <ecNumber evidence="1 13">6.5.1.2</ecNumber>
    </recommendedName>
    <alternativeName>
        <fullName evidence="13">Polydeoxyribonucleotide synthase [NAD(+)]</fullName>
    </alternativeName>
</protein>
<evidence type="ECO:0000256" key="9">
    <source>
        <dbReference type="ARBA" id="ARBA00023027"/>
    </source>
</evidence>
<dbReference type="PROSITE" id="PS01056">
    <property type="entry name" value="DNA_LIGASE_N2"/>
    <property type="match status" value="1"/>
</dbReference>
<feature type="binding site" evidence="13">
    <location>
        <position position="325"/>
    </location>
    <ligand>
        <name>NAD(+)</name>
        <dbReference type="ChEBI" id="CHEBI:57540"/>
    </ligand>
</feature>
<dbReference type="EC" id="6.5.1.2" evidence="1 13"/>
<dbReference type="SMART" id="SM00532">
    <property type="entry name" value="LIGANc"/>
    <property type="match status" value="1"/>
</dbReference>
<dbReference type="InterPro" id="IPR001357">
    <property type="entry name" value="BRCT_dom"/>
</dbReference>
<keyword evidence="13" id="KW-0464">Manganese</keyword>
<dbReference type="GO" id="GO:0005829">
    <property type="term" value="C:cytosol"/>
    <property type="evidence" value="ECO:0007669"/>
    <property type="project" value="TreeGrafter"/>
</dbReference>
<evidence type="ECO:0000256" key="14">
    <source>
        <dbReference type="RuleBase" id="RU000618"/>
    </source>
</evidence>
<dbReference type="SUPFAM" id="SSF47781">
    <property type="entry name" value="RuvA domain 2-like"/>
    <property type="match status" value="1"/>
</dbReference>
<feature type="active site" description="N6-AMP-lysine intermediate" evidence="13">
    <location>
        <position position="124"/>
    </location>
</feature>
<dbReference type="InterPro" id="IPR036420">
    <property type="entry name" value="BRCT_dom_sf"/>
</dbReference>
<comment type="similarity">
    <text evidence="12 13">Belongs to the NAD-dependent DNA ligase family. LigA subfamily.</text>
</comment>
<evidence type="ECO:0000256" key="12">
    <source>
        <dbReference type="ARBA" id="ARBA00060881"/>
    </source>
</evidence>
<evidence type="ECO:0000313" key="16">
    <source>
        <dbReference type="EMBL" id="QIS21810.1"/>
    </source>
</evidence>
<dbReference type="GO" id="GO:0006281">
    <property type="term" value="P:DNA repair"/>
    <property type="evidence" value="ECO:0007669"/>
    <property type="project" value="UniProtKB-KW"/>
</dbReference>
<dbReference type="Pfam" id="PF00533">
    <property type="entry name" value="BRCT"/>
    <property type="match status" value="1"/>
</dbReference>
<dbReference type="Pfam" id="PF01653">
    <property type="entry name" value="DNA_ligase_aden"/>
    <property type="match status" value="1"/>
</dbReference>
<dbReference type="FunFam" id="3.30.470.30:FF:000001">
    <property type="entry name" value="DNA ligase"/>
    <property type="match status" value="1"/>
</dbReference>
<feature type="binding site" evidence="13">
    <location>
        <position position="422"/>
    </location>
    <ligand>
        <name>Zn(2+)</name>
        <dbReference type="ChEBI" id="CHEBI:29105"/>
    </ligand>
</feature>
<dbReference type="GO" id="GO:0006260">
    <property type="term" value="P:DNA replication"/>
    <property type="evidence" value="ECO:0007669"/>
    <property type="project" value="UniProtKB-KW"/>
</dbReference>
<feature type="domain" description="BRCT" evidence="15">
    <location>
        <begin position="608"/>
        <end position="687"/>
    </location>
</feature>
<accession>A0A6G9Z8R3</accession>
<dbReference type="FunFam" id="2.40.50.140:FF:000012">
    <property type="entry name" value="DNA ligase"/>
    <property type="match status" value="1"/>
</dbReference>
<keyword evidence="7 13" id="KW-0862">Zinc</keyword>
<dbReference type="PANTHER" id="PTHR23389:SF9">
    <property type="entry name" value="DNA LIGASE"/>
    <property type="match status" value="1"/>
</dbReference>
<feature type="binding site" evidence="13">
    <location>
        <begin position="43"/>
        <end position="47"/>
    </location>
    <ligand>
        <name>NAD(+)</name>
        <dbReference type="ChEBI" id="CHEBI:57540"/>
    </ligand>
</feature>
<dbReference type="Pfam" id="PF12826">
    <property type="entry name" value="HHH_2"/>
    <property type="match status" value="1"/>
</dbReference>
<evidence type="ECO:0000256" key="8">
    <source>
        <dbReference type="ARBA" id="ARBA00022842"/>
    </source>
</evidence>
<evidence type="ECO:0000256" key="7">
    <source>
        <dbReference type="ARBA" id="ARBA00022833"/>
    </source>
</evidence>
<dbReference type="InterPro" id="IPR012340">
    <property type="entry name" value="NA-bd_OB-fold"/>
</dbReference>
<evidence type="ECO:0000256" key="13">
    <source>
        <dbReference type="HAMAP-Rule" id="MF_01588"/>
    </source>
</evidence>
<dbReference type="InterPro" id="IPR004150">
    <property type="entry name" value="NAD_DNA_ligase_OB"/>
</dbReference>
<dbReference type="Gene3D" id="3.30.470.30">
    <property type="entry name" value="DNA ligase/mRNA capping enzyme"/>
    <property type="match status" value="1"/>
</dbReference>
<dbReference type="Gene3D" id="1.10.287.610">
    <property type="entry name" value="Helix hairpin bin"/>
    <property type="match status" value="1"/>
</dbReference>
<dbReference type="FunFam" id="3.40.50.10190:FF:000054">
    <property type="entry name" value="DNA ligase"/>
    <property type="match status" value="1"/>
</dbReference>
<evidence type="ECO:0000313" key="17">
    <source>
        <dbReference type="Proteomes" id="UP000500953"/>
    </source>
</evidence>
<evidence type="ECO:0000256" key="5">
    <source>
        <dbReference type="ARBA" id="ARBA00022723"/>
    </source>
</evidence>
<keyword evidence="3 13" id="KW-0436">Ligase</keyword>
<feature type="binding site" evidence="13">
    <location>
        <begin position="92"/>
        <end position="93"/>
    </location>
    <ligand>
        <name>NAD(+)</name>
        <dbReference type="ChEBI" id="CHEBI:57540"/>
    </ligand>
</feature>
<dbReference type="GO" id="GO:0046872">
    <property type="term" value="F:metal ion binding"/>
    <property type="evidence" value="ECO:0007669"/>
    <property type="project" value="UniProtKB-KW"/>
</dbReference>
<comment type="catalytic activity">
    <reaction evidence="11 13 14">
        <text>NAD(+) + (deoxyribonucleotide)n-3'-hydroxyl + 5'-phospho-(deoxyribonucleotide)m = (deoxyribonucleotide)n+m + AMP + beta-nicotinamide D-nucleotide.</text>
        <dbReference type="EC" id="6.5.1.2"/>
    </reaction>
</comment>
<dbReference type="SUPFAM" id="SSF52113">
    <property type="entry name" value="BRCT domain"/>
    <property type="match status" value="1"/>
</dbReference>
<dbReference type="FunFam" id="1.10.150.20:FF:000006">
    <property type="entry name" value="DNA ligase"/>
    <property type="match status" value="1"/>
</dbReference>
<dbReference type="SUPFAM" id="SSF56091">
    <property type="entry name" value="DNA ligase/mRNA capping enzyme, catalytic domain"/>
    <property type="match status" value="1"/>
</dbReference>